<reference evidence="2 3" key="1">
    <citation type="submission" date="2019-05" db="EMBL/GenBank/DDBJ databases">
        <title>Complete genome sequencing of Anaerostipes rhamnosivorans.</title>
        <authorList>
            <person name="Bui T.P.N."/>
            <person name="de Vos W.M."/>
        </authorList>
    </citation>
    <scope>NUCLEOTIDE SEQUENCE [LARGE SCALE GENOMIC DNA]</scope>
    <source>
        <strain evidence="2 3">1y2</strain>
    </source>
</reference>
<dbReference type="Proteomes" id="UP000298653">
    <property type="component" value="Chromosome"/>
</dbReference>
<dbReference type="Pfam" id="PF03713">
    <property type="entry name" value="DUF305"/>
    <property type="match status" value="1"/>
</dbReference>
<dbReference type="InterPro" id="IPR012347">
    <property type="entry name" value="Ferritin-like"/>
</dbReference>
<evidence type="ECO:0000259" key="1">
    <source>
        <dbReference type="Pfam" id="PF03713"/>
    </source>
</evidence>
<protein>
    <recommendedName>
        <fullName evidence="1">DUF305 domain-containing protein</fullName>
    </recommendedName>
</protein>
<evidence type="ECO:0000313" key="3">
    <source>
        <dbReference type="Proteomes" id="UP000298653"/>
    </source>
</evidence>
<dbReference type="KEGG" id="arf:AR1Y2_1850"/>
<dbReference type="PANTHER" id="PTHR36933:SF1">
    <property type="entry name" value="SLL0788 PROTEIN"/>
    <property type="match status" value="1"/>
</dbReference>
<accession>A0A4P8IHG0</accession>
<keyword evidence="3" id="KW-1185">Reference proteome</keyword>
<sequence>MEKMMKDMLDIPVSENEAVDFLEGMIPHHESAVAMAESYLKHGGDQKTLKPLAEDIITVQKDEIKQMQTLIQKLDSSKNHSRSRSSSYMKEYRQMFHQSHSGHTSSADASSIDEAFAEGMIEHHQMAVDMSELILKYTKQKDVTKLAKNIIKTQQAEIRKMNVVLKERNHSHH</sequence>
<feature type="domain" description="DUF305" evidence="1">
    <location>
        <begin position="19"/>
        <end position="164"/>
    </location>
</feature>
<dbReference type="InterPro" id="IPR005183">
    <property type="entry name" value="DUF305_CopM-like"/>
</dbReference>
<dbReference type="PANTHER" id="PTHR36933">
    <property type="entry name" value="SLL0788 PROTEIN"/>
    <property type="match status" value="1"/>
</dbReference>
<dbReference type="EMBL" id="CP040058">
    <property type="protein sequence ID" value="QCP35304.1"/>
    <property type="molecule type" value="Genomic_DNA"/>
</dbReference>
<gene>
    <name evidence="2" type="ORF">AR1Y2_1850</name>
</gene>
<dbReference type="AlphaFoldDB" id="A0A4P8IHG0"/>
<proteinExistence type="predicted"/>
<evidence type="ECO:0000313" key="2">
    <source>
        <dbReference type="EMBL" id="QCP35304.1"/>
    </source>
</evidence>
<name>A0A4P8IHG0_9FIRM</name>
<dbReference type="RefSeq" id="WP_175403627.1">
    <property type="nucleotide sequence ID" value="NZ_CP040058.1"/>
</dbReference>
<dbReference type="Gene3D" id="1.20.1260.10">
    <property type="match status" value="1"/>
</dbReference>
<organism evidence="2 3">
    <name type="scientific">Anaerostipes rhamnosivorans</name>
    <dbReference type="NCBI Taxonomy" id="1229621"/>
    <lineage>
        <taxon>Bacteria</taxon>
        <taxon>Bacillati</taxon>
        <taxon>Bacillota</taxon>
        <taxon>Clostridia</taxon>
        <taxon>Lachnospirales</taxon>
        <taxon>Lachnospiraceae</taxon>
        <taxon>Anaerostipes</taxon>
    </lineage>
</organism>